<proteinExistence type="predicted"/>
<dbReference type="SUPFAM" id="SSF52218">
    <property type="entry name" value="Flavoproteins"/>
    <property type="match status" value="1"/>
</dbReference>
<keyword evidence="3" id="KW-1185">Reference proteome</keyword>
<dbReference type="PROSITE" id="PS50902">
    <property type="entry name" value="FLAVODOXIN_LIKE"/>
    <property type="match status" value="1"/>
</dbReference>
<evidence type="ECO:0000259" key="1">
    <source>
        <dbReference type="PROSITE" id="PS50902"/>
    </source>
</evidence>
<feature type="domain" description="Flavodoxin-like" evidence="1">
    <location>
        <begin position="3"/>
        <end position="156"/>
    </location>
</feature>
<protein>
    <recommendedName>
        <fullName evidence="1">Flavodoxin-like domain-containing protein</fullName>
    </recommendedName>
</protein>
<dbReference type="PANTHER" id="PTHR38030:SF2">
    <property type="entry name" value="PROTOPORPHYRINOGEN IX DEHYDROGENASE [QUINONE]"/>
    <property type="match status" value="1"/>
</dbReference>
<dbReference type="Gene3D" id="3.40.50.360">
    <property type="match status" value="1"/>
</dbReference>
<gene>
    <name evidence="2" type="ORF">Dac01nite_13270</name>
</gene>
<dbReference type="RefSeq" id="WP_203654731.1">
    <property type="nucleotide sequence ID" value="NZ_BONR01000002.1"/>
</dbReference>
<sequence length="165" mass="18112">MKVLVATGSKYGSTRELGAVIGEVLREDGFEVDVEDACDVLSVTYYDAVVIGSAVYGGLWRRDAAELIRDHLIELRHREVYMFSAGMETVVRPGQRLDEADALATDVGARTHQRFPGALDYDRLNVGEKAIIRALNPPKGDFRDFAAVRKWAGDVSAQLRAVASV</sequence>
<dbReference type="GO" id="GO:0006783">
    <property type="term" value="P:heme biosynthetic process"/>
    <property type="evidence" value="ECO:0007669"/>
    <property type="project" value="TreeGrafter"/>
</dbReference>
<dbReference type="Proteomes" id="UP000652354">
    <property type="component" value="Unassembled WGS sequence"/>
</dbReference>
<dbReference type="AlphaFoldDB" id="A0A919Q683"/>
<dbReference type="Pfam" id="PF12724">
    <property type="entry name" value="Flavodoxin_5"/>
    <property type="match status" value="1"/>
</dbReference>
<dbReference type="GO" id="GO:0070819">
    <property type="term" value="F:menaquinone-dependent protoporphyrinogen oxidase activity"/>
    <property type="evidence" value="ECO:0007669"/>
    <property type="project" value="TreeGrafter"/>
</dbReference>
<dbReference type="InterPro" id="IPR008254">
    <property type="entry name" value="Flavodoxin/NO_synth"/>
</dbReference>
<accession>A0A919Q683</accession>
<comment type="caution">
    <text evidence="2">The sequence shown here is derived from an EMBL/GenBank/DDBJ whole genome shotgun (WGS) entry which is preliminary data.</text>
</comment>
<dbReference type="InterPro" id="IPR026816">
    <property type="entry name" value="Flavodoxin_dom"/>
</dbReference>
<reference evidence="2" key="1">
    <citation type="submission" date="2021-01" db="EMBL/GenBank/DDBJ databases">
        <title>Whole genome shotgun sequence of Demequina activiva NBRC 110675.</title>
        <authorList>
            <person name="Komaki H."/>
            <person name="Tamura T."/>
        </authorList>
    </citation>
    <scope>NUCLEOTIDE SEQUENCE</scope>
    <source>
        <strain evidence="2">NBRC 110675</strain>
    </source>
</reference>
<evidence type="ECO:0000313" key="2">
    <source>
        <dbReference type="EMBL" id="GIG54575.1"/>
    </source>
</evidence>
<dbReference type="PANTHER" id="PTHR38030">
    <property type="entry name" value="PROTOPORPHYRINOGEN IX DEHYDROGENASE [MENAQUINONE]"/>
    <property type="match status" value="1"/>
</dbReference>
<organism evidence="2 3">
    <name type="scientific">Demequina activiva</name>
    <dbReference type="NCBI Taxonomy" id="1582364"/>
    <lineage>
        <taxon>Bacteria</taxon>
        <taxon>Bacillati</taxon>
        <taxon>Actinomycetota</taxon>
        <taxon>Actinomycetes</taxon>
        <taxon>Micrococcales</taxon>
        <taxon>Demequinaceae</taxon>
        <taxon>Demequina</taxon>
    </lineage>
</organism>
<dbReference type="EMBL" id="BONR01000002">
    <property type="protein sequence ID" value="GIG54575.1"/>
    <property type="molecule type" value="Genomic_DNA"/>
</dbReference>
<dbReference type="InterPro" id="IPR029039">
    <property type="entry name" value="Flavoprotein-like_sf"/>
</dbReference>
<name>A0A919Q683_9MICO</name>
<evidence type="ECO:0000313" key="3">
    <source>
        <dbReference type="Proteomes" id="UP000652354"/>
    </source>
</evidence>
<dbReference type="InterPro" id="IPR052200">
    <property type="entry name" value="Protoporphyrinogen_IX_DH"/>
</dbReference>
<dbReference type="GO" id="GO:0010181">
    <property type="term" value="F:FMN binding"/>
    <property type="evidence" value="ECO:0007669"/>
    <property type="project" value="InterPro"/>
</dbReference>